<reference evidence="2 3" key="1">
    <citation type="submission" date="2018-10" db="EMBL/GenBank/DDBJ databases">
        <authorList>
            <person name="Criscuolo A."/>
        </authorList>
    </citation>
    <scope>NUCLEOTIDE SEQUENCE [LARGE SCALE GENOMIC DNA]</scope>
    <source>
        <strain evidence="2">DnA1</strain>
    </source>
</reference>
<dbReference type="EMBL" id="UWPJ01000005">
    <property type="protein sequence ID" value="VCU68391.1"/>
    <property type="molecule type" value="Genomic_DNA"/>
</dbReference>
<dbReference type="Pfam" id="PF13826">
    <property type="entry name" value="Monooxy_af470-like"/>
    <property type="match status" value="1"/>
</dbReference>
<dbReference type="InterPro" id="IPR025444">
    <property type="entry name" value="Monooxy_af470"/>
</dbReference>
<evidence type="ECO:0000256" key="1">
    <source>
        <dbReference type="SAM" id="MobiDB-lite"/>
    </source>
</evidence>
<keyword evidence="3" id="KW-1185">Reference proteome</keyword>
<protein>
    <recommendedName>
        <fullName evidence="4">DUF4188 domain-containing protein</fullName>
    </recommendedName>
</protein>
<dbReference type="RefSeq" id="WP_124077605.1">
    <property type="nucleotide sequence ID" value="NZ_UWPJ01000005.1"/>
</dbReference>
<gene>
    <name evidence="2" type="ORF">PIGHUM_00442</name>
</gene>
<evidence type="ECO:0000313" key="2">
    <source>
        <dbReference type="EMBL" id="VCU68391.1"/>
    </source>
</evidence>
<accession>A0A3P4AXW0</accession>
<organism evidence="2 3">
    <name type="scientific">Pigmentiphaga humi</name>
    <dbReference type="NCBI Taxonomy" id="2478468"/>
    <lineage>
        <taxon>Bacteria</taxon>
        <taxon>Pseudomonadati</taxon>
        <taxon>Pseudomonadota</taxon>
        <taxon>Betaproteobacteria</taxon>
        <taxon>Burkholderiales</taxon>
        <taxon>Alcaligenaceae</taxon>
        <taxon>Pigmentiphaga</taxon>
    </lineage>
</organism>
<dbReference type="Proteomes" id="UP000277294">
    <property type="component" value="Unassembled WGS sequence"/>
</dbReference>
<name>A0A3P4AXW0_9BURK</name>
<feature type="region of interest" description="Disordered" evidence="1">
    <location>
        <begin position="149"/>
        <end position="178"/>
    </location>
</feature>
<dbReference type="OrthoDB" id="7566033at2"/>
<evidence type="ECO:0008006" key="4">
    <source>
        <dbReference type="Google" id="ProtNLM"/>
    </source>
</evidence>
<dbReference type="AlphaFoldDB" id="A0A3P4AXW0"/>
<proteinExistence type="predicted"/>
<evidence type="ECO:0000313" key="3">
    <source>
        <dbReference type="Proteomes" id="UP000277294"/>
    </source>
</evidence>
<sequence>MASTSNLVRETIDLSAYPDLVVVYLGMRVNVLRGIATLLGFGPKIASAVQARPEGLLGHENIVYSLFPPHIGMRQYWRDFDSLERWSRSEPHRLWWKQFLRDPKGTGFWHEAYFMRGGMEAVYVNTPGRSGLRAFAPVVDARGAMFSSRQRAGVDGQAASPAPVTEQDLPGPAPRDES</sequence>